<dbReference type="GeneID" id="27706651"/>
<protein>
    <submittedName>
        <fullName evidence="1">Uncharacterized protein</fullName>
    </submittedName>
</protein>
<dbReference type="Proteomes" id="UP000053411">
    <property type="component" value="Unassembled WGS sequence"/>
</dbReference>
<dbReference type="EMBL" id="KN848062">
    <property type="protein sequence ID" value="KIY04212.1"/>
    <property type="molecule type" value="Genomic_DNA"/>
</dbReference>
<evidence type="ECO:0000313" key="2">
    <source>
        <dbReference type="Proteomes" id="UP000053411"/>
    </source>
</evidence>
<dbReference type="InterPro" id="IPR011051">
    <property type="entry name" value="RmlC_Cupin_sf"/>
</dbReference>
<dbReference type="AlphaFoldDB" id="A0A0D2J433"/>
<dbReference type="OrthoDB" id="3452821at2759"/>
<gene>
    <name evidence="1" type="ORF">Z520_00905</name>
</gene>
<reference evidence="1 2" key="1">
    <citation type="submission" date="2015-01" db="EMBL/GenBank/DDBJ databases">
        <title>The Genome Sequence of Fonsecaea multimorphosa CBS 102226.</title>
        <authorList>
            <consortium name="The Broad Institute Genomics Platform"/>
            <person name="Cuomo C."/>
            <person name="de Hoog S."/>
            <person name="Gorbushina A."/>
            <person name="Stielow B."/>
            <person name="Teixiera M."/>
            <person name="Abouelleil A."/>
            <person name="Chapman S.B."/>
            <person name="Priest M."/>
            <person name="Young S.K."/>
            <person name="Wortman J."/>
            <person name="Nusbaum C."/>
            <person name="Birren B."/>
        </authorList>
    </citation>
    <scope>NUCLEOTIDE SEQUENCE [LARGE SCALE GENOMIC DNA]</scope>
    <source>
        <strain evidence="1 2">CBS 102226</strain>
    </source>
</reference>
<dbReference type="VEuPathDB" id="FungiDB:Z520_00905"/>
<proteinExistence type="predicted"/>
<keyword evidence="2" id="KW-1185">Reference proteome</keyword>
<dbReference type="RefSeq" id="XP_016638334.1">
    <property type="nucleotide sequence ID" value="XM_016771424.1"/>
</dbReference>
<name>A0A0D2J433_9EURO</name>
<sequence length="219" mass="23970">MSTLHSYGVTLPNGCTIVHGQGANIKHPFSDIPVEMHELDPGSRRAFSGQMGFIEFSTDFRLPRHVHIAASSSSSSSQPVVAVQKFIAERIVVLNGVALVELNGEIYVIPPQTLVTIAPGVPHTWTACPPGVSVPVSQGPTMTTGDPLQVIQSEGTFLMLYEYEEPTAFFPTRQTATLASVDDYERCDDLETIRIPSLSADQVRQRCWFVCDRTVRKPG</sequence>
<accession>A0A0D2J433</accession>
<evidence type="ECO:0000313" key="1">
    <source>
        <dbReference type="EMBL" id="KIY04212.1"/>
    </source>
</evidence>
<organism evidence="1 2">
    <name type="scientific">Fonsecaea multimorphosa CBS 102226</name>
    <dbReference type="NCBI Taxonomy" id="1442371"/>
    <lineage>
        <taxon>Eukaryota</taxon>
        <taxon>Fungi</taxon>
        <taxon>Dikarya</taxon>
        <taxon>Ascomycota</taxon>
        <taxon>Pezizomycotina</taxon>
        <taxon>Eurotiomycetes</taxon>
        <taxon>Chaetothyriomycetidae</taxon>
        <taxon>Chaetothyriales</taxon>
        <taxon>Herpotrichiellaceae</taxon>
        <taxon>Fonsecaea</taxon>
    </lineage>
</organism>
<dbReference type="SUPFAM" id="SSF51182">
    <property type="entry name" value="RmlC-like cupins"/>
    <property type="match status" value="1"/>
</dbReference>
<dbReference type="InterPro" id="IPR014710">
    <property type="entry name" value="RmlC-like_jellyroll"/>
</dbReference>
<dbReference type="Gene3D" id="2.60.120.10">
    <property type="entry name" value="Jelly Rolls"/>
    <property type="match status" value="1"/>
</dbReference>